<keyword evidence="2" id="KW-0004">4Fe-4S</keyword>
<dbReference type="Pfam" id="PF13186">
    <property type="entry name" value="SPASM"/>
    <property type="match status" value="1"/>
</dbReference>
<dbReference type="InterPro" id="IPR027604">
    <property type="entry name" value="W_rSAM_matur"/>
</dbReference>
<accession>A0A6I6EPI3</accession>
<dbReference type="GO" id="GO:0046872">
    <property type="term" value="F:metal ion binding"/>
    <property type="evidence" value="ECO:0007669"/>
    <property type="project" value="UniProtKB-KW"/>
</dbReference>
<dbReference type="SUPFAM" id="SSF102114">
    <property type="entry name" value="Radical SAM enzymes"/>
    <property type="match status" value="1"/>
</dbReference>
<gene>
    <name evidence="8" type="ORF">GOM49_11185</name>
</gene>
<evidence type="ECO:0000259" key="7">
    <source>
        <dbReference type="PROSITE" id="PS51918"/>
    </source>
</evidence>
<protein>
    <submittedName>
        <fullName evidence="8">Radical SAM protein</fullName>
    </submittedName>
</protein>
<evidence type="ECO:0000256" key="1">
    <source>
        <dbReference type="ARBA" id="ARBA00001966"/>
    </source>
</evidence>
<dbReference type="CDD" id="cd21121">
    <property type="entry name" value="SPASM_Cmo-like"/>
    <property type="match status" value="1"/>
</dbReference>
<evidence type="ECO:0000256" key="3">
    <source>
        <dbReference type="ARBA" id="ARBA00022691"/>
    </source>
</evidence>
<sequence length="445" mass="50380">MIWNDFLSAGYGCCGGSSSFTDYEQVSDEAKRYKAKATEEGHIILDEDIVKVLGIEDAAELHVVNEGNRIEIYPNIHSLGKIYIEPTSKCNLSCHTCVRRTWKEPMGNMDLHLFDALIEQLKDFKSLHSVMFGGFGEPTFHKDILYMIAKIKSLGVNVEMVTNGTLLDETLLKGLIENGLDTLWVSFDGTSADRFEDIREGANFNAIVKNLKNLKSLNLESAHKVKVGIAFVVMKNNINELKNMDKLIYQIDASKVSISNVFPYSIDMLDEMVCSLNVGDIAPNTFNLKSAFISLPIIDITEATKEPLYELFMKNRNVSIMRNKIGTETSSCRFIKERCTFIRWDGNVAPCMGLLHSYSTYFNYYKTEREVTPYSFGDISKNNLKDIWNSQEYHDFRERVDSFDFSPCFQCGPCQLAEKNLEDCFGNEFPTCGGCLWGQGVIQCP</sequence>
<proteinExistence type="predicted"/>
<keyword evidence="6" id="KW-0411">Iron-sulfur</keyword>
<dbReference type="InterPro" id="IPR050377">
    <property type="entry name" value="Radical_SAM_PqqE_MftC-like"/>
</dbReference>
<evidence type="ECO:0000313" key="9">
    <source>
        <dbReference type="Proteomes" id="UP000422764"/>
    </source>
</evidence>
<dbReference type="InterPro" id="IPR034391">
    <property type="entry name" value="AdoMet-like_SPASM_containing"/>
</dbReference>
<keyword evidence="9" id="KW-1185">Reference proteome</keyword>
<evidence type="ECO:0000256" key="6">
    <source>
        <dbReference type="ARBA" id="ARBA00023014"/>
    </source>
</evidence>
<dbReference type="SFLD" id="SFLDF00570">
    <property type="entry name" value="tungsten_cofactor_oxidoreducas"/>
    <property type="match status" value="1"/>
</dbReference>
<organism evidence="8 9">
    <name type="scientific">Clostridium bovifaecis</name>
    <dbReference type="NCBI Taxonomy" id="2184719"/>
    <lineage>
        <taxon>Bacteria</taxon>
        <taxon>Bacillati</taxon>
        <taxon>Bacillota</taxon>
        <taxon>Clostridia</taxon>
        <taxon>Eubacteriales</taxon>
        <taxon>Clostridiaceae</taxon>
        <taxon>Clostridium</taxon>
    </lineage>
</organism>
<name>A0A6I6EPI3_9CLOT</name>
<dbReference type="SFLD" id="SFLDG01386">
    <property type="entry name" value="main_SPASM_domain-containing"/>
    <property type="match status" value="1"/>
</dbReference>
<feature type="domain" description="Radical SAM core" evidence="7">
    <location>
        <begin position="76"/>
        <end position="294"/>
    </location>
</feature>
<evidence type="ECO:0000256" key="2">
    <source>
        <dbReference type="ARBA" id="ARBA00022485"/>
    </source>
</evidence>
<dbReference type="PANTHER" id="PTHR11228">
    <property type="entry name" value="RADICAL SAM DOMAIN PROTEIN"/>
    <property type="match status" value="1"/>
</dbReference>
<comment type="cofactor">
    <cofactor evidence="1">
        <name>[4Fe-4S] cluster</name>
        <dbReference type="ChEBI" id="CHEBI:49883"/>
    </cofactor>
</comment>
<dbReference type="AlphaFoldDB" id="A0A6I6EPI3"/>
<keyword evidence="5" id="KW-0408">Iron</keyword>
<dbReference type="Pfam" id="PF04055">
    <property type="entry name" value="Radical_SAM"/>
    <property type="match status" value="1"/>
</dbReference>
<dbReference type="PROSITE" id="PS51918">
    <property type="entry name" value="RADICAL_SAM"/>
    <property type="match status" value="1"/>
</dbReference>
<keyword evidence="3" id="KW-0949">S-adenosyl-L-methionine</keyword>
<dbReference type="InterPro" id="IPR013785">
    <property type="entry name" value="Aldolase_TIM"/>
</dbReference>
<dbReference type="InterPro" id="IPR058240">
    <property type="entry name" value="rSAM_sf"/>
</dbReference>
<evidence type="ECO:0000256" key="4">
    <source>
        <dbReference type="ARBA" id="ARBA00022723"/>
    </source>
</evidence>
<dbReference type="PANTHER" id="PTHR11228:SF34">
    <property type="entry name" value="TUNGSTEN-CONTAINING ALDEHYDE FERREDOXIN OXIDOREDUCTASE COFACTOR MODIFYING PROTEIN"/>
    <property type="match status" value="1"/>
</dbReference>
<dbReference type="EMBL" id="CP046522">
    <property type="protein sequence ID" value="QGU95579.1"/>
    <property type="molecule type" value="Genomic_DNA"/>
</dbReference>
<dbReference type="GO" id="GO:0051536">
    <property type="term" value="F:iron-sulfur cluster binding"/>
    <property type="evidence" value="ECO:0007669"/>
    <property type="project" value="UniProtKB-KW"/>
</dbReference>
<dbReference type="Gene3D" id="3.20.20.70">
    <property type="entry name" value="Aldolase class I"/>
    <property type="match status" value="1"/>
</dbReference>
<dbReference type="Proteomes" id="UP000422764">
    <property type="component" value="Chromosome"/>
</dbReference>
<reference evidence="8 9" key="1">
    <citation type="submission" date="2019-12" db="EMBL/GenBank/DDBJ databases">
        <title>Genome sequenceing of Clostridium bovifaecis.</title>
        <authorList>
            <person name="Yao Y."/>
        </authorList>
    </citation>
    <scope>NUCLEOTIDE SEQUENCE [LARGE SCALE GENOMIC DNA]</scope>
    <source>
        <strain evidence="8 9">BXX</strain>
    </source>
</reference>
<dbReference type="InterPro" id="IPR007197">
    <property type="entry name" value="rSAM"/>
</dbReference>
<keyword evidence="4" id="KW-0479">Metal-binding</keyword>
<dbReference type="CDD" id="cd01335">
    <property type="entry name" value="Radical_SAM"/>
    <property type="match status" value="1"/>
</dbReference>
<evidence type="ECO:0000313" key="8">
    <source>
        <dbReference type="EMBL" id="QGU95579.1"/>
    </source>
</evidence>
<dbReference type="SFLD" id="SFLDG01067">
    <property type="entry name" value="SPASM/twitch_domain_containing"/>
    <property type="match status" value="1"/>
</dbReference>
<dbReference type="GO" id="GO:0003824">
    <property type="term" value="F:catalytic activity"/>
    <property type="evidence" value="ECO:0007669"/>
    <property type="project" value="InterPro"/>
</dbReference>
<dbReference type="InterPro" id="IPR023885">
    <property type="entry name" value="4Fe4S-binding_SPASM_dom"/>
</dbReference>
<dbReference type="SFLD" id="SFLDG01387">
    <property type="entry name" value="BtrN-like_SPASM_domain_contain"/>
    <property type="match status" value="1"/>
</dbReference>
<evidence type="ECO:0000256" key="5">
    <source>
        <dbReference type="ARBA" id="ARBA00023004"/>
    </source>
</evidence>
<dbReference type="SFLD" id="SFLDS00029">
    <property type="entry name" value="Radical_SAM"/>
    <property type="match status" value="1"/>
</dbReference>